<evidence type="ECO:0000313" key="5">
    <source>
        <dbReference type="Proteomes" id="UP000283786"/>
    </source>
</evidence>
<keyword evidence="5" id="KW-1185">Reference proteome</keyword>
<evidence type="ECO:0000256" key="1">
    <source>
        <dbReference type="ARBA" id="ARBA00010634"/>
    </source>
</evidence>
<feature type="compositionally biased region" description="Polar residues" evidence="3">
    <location>
        <begin position="21"/>
        <end position="37"/>
    </location>
</feature>
<dbReference type="GO" id="GO:0016020">
    <property type="term" value="C:membrane"/>
    <property type="evidence" value="ECO:0007669"/>
    <property type="project" value="InterPro"/>
</dbReference>
<dbReference type="PRINTS" id="PR01805">
    <property type="entry name" value="VACJLIPOPROT"/>
</dbReference>
<dbReference type="PANTHER" id="PTHR30035">
    <property type="entry name" value="LIPOPROTEIN VACJ-RELATED"/>
    <property type="match status" value="1"/>
</dbReference>
<evidence type="ECO:0000313" key="4">
    <source>
        <dbReference type="EMBL" id="QPM91810.1"/>
    </source>
</evidence>
<sequence>MLQAILAFYWTQFEEIDQRMTNSPAVSRPRNASSQPAGSLRSRSIRRATMAGLATLVALTLAGCAGNQPADTPTRLYDDPYEADNRKTHSFNKALDTNVLRPVSVTYVKVVPHEFRYLLGNFGENLGTPLDVVNNLLQFRFGQAALNTARFVMNTTLGFGGTVDAATKFGIPWRDTDFGETLYVWGVPEGAYVELPVFGPSNQRDAVAKVVDFMNSPLSWFGYDVNADVYLVGLGARMSGIASARGENAETIDSVLYSSADSYSQARSIYLQNRRYQLARNAGRTGMGSSEGSGYDDPYGNSDEDPYLESYDDPYGETYDDPYAQ</sequence>
<protein>
    <submittedName>
        <fullName evidence="4">Uncharacterized protein</fullName>
    </submittedName>
</protein>
<name>A0A418SGL1_9RHOB</name>
<gene>
    <name evidence="4" type="ORF">PSAL_030650</name>
</gene>
<evidence type="ECO:0000256" key="2">
    <source>
        <dbReference type="ARBA" id="ARBA00022729"/>
    </source>
</evidence>
<accession>A0A418SGL1</accession>
<feature type="compositionally biased region" description="Acidic residues" evidence="3">
    <location>
        <begin position="302"/>
        <end position="325"/>
    </location>
</feature>
<organism evidence="4 5">
    <name type="scientific">Pseudooceanicola algae</name>
    <dbReference type="NCBI Taxonomy" id="1537215"/>
    <lineage>
        <taxon>Bacteria</taxon>
        <taxon>Pseudomonadati</taxon>
        <taxon>Pseudomonadota</taxon>
        <taxon>Alphaproteobacteria</taxon>
        <taxon>Rhodobacterales</taxon>
        <taxon>Paracoccaceae</taxon>
        <taxon>Pseudooceanicola</taxon>
    </lineage>
</organism>
<dbReference type="KEGG" id="palw:PSAL_030650"/>
<keyword evidence="2" id="KW-0732">Signal</keyword>
<dbReference type="Proteomes" id="UP000283786">
    <property type="component" value="Chromosome"/>
</dbReference>
<reference evidence="4 5" key="1">
    <citation type="submission" date="2020-08" db="EMBL/GenBank/DDBJ databases">
        <title>Genome sequence of Rhodobacteraceae bacterium Lw-13e.</title>
        <authorList>
            <person name="Poehlein A."/>
            <person name="Wolter L."/>
            <person name="Daniel R."/>
            <person name="Brinkhoff T."/>
        </authorList>
    </citation>
    <scope>NUCLEOTIDE SEQUENCE [LARGE SCALE GENOMIC DNA]</scope>
    <source>
        <strain evidence="4 5">Lw-13e</strain>
    </source>
</reference>
<dbReference type="RefSeq" id="WP_231388539.1">
    <property type="nucleotide sequence ID" value="NZ_CP060436.1"/>
</dbReference>
<evidence type="ECO:0000256" key="3">
    <source>
        <dbReference type="SAM" id="MobiDB-lite"/>
    </source>
</evidence>
<dbReference type="EMBL" id="CP060436">
    <property type="protein sequence ID" value="QPM91810.1"/>
    <property type="molecule type" value="Genomic_DNA"/>
</dbReference>
<proteinExistence type="inferred from homology"/>
<dbReference type="PANTHER" id="PTHR30035:SF3">
    <property type="entry name" value="INTERMEMBRANE PHOSPHOLIPID TRANSPORT SYSTEM LIPOPROTEIN MLAA"/>
    <property type="match status" value="1"/>
</dbReference>
<dbReference type="InterPro" id="IPR007428">
    <property type="entry name" value="MlaA"/>
</dbReference>
<feature type="region of interest" description="Disordered" evidence="3">
    <location>
        <begin position="282"/>
        <end position="325"/>
    </location>
</feature>
<dbReference type="GO" id="GO:0120010">
    <property type="term" value="P:intermembrane phospholipid transfer"/>
    <property type="evidence" value="ECO:0007669"/>
    <property type="project" value="TreeGrafter"/>
</dbReference>
<comment type="similarity">
    <text evidence="1">Belongs to the MlaA family.</text>
</comment>
<dbReference type="AlphaFoldDB" id="A0A418SGL1"/>
<dbReference type="Pfam" id="PF04333">
    <property type="entry name" value="MlaA"/>
    <property type="match status" value="1"/>
</dbReference>
<feature type="region of interest" description="Disordered" evidence="3">
    <location>
        <begin position="21"/>
        <end position="42"/>
    </location>
</feature>